<reference evidence="1 2" key="1">
    <citation type="submission" date="2019-01" db="EMBL/GenBank/DDBJ databases">
        <title>Genome sequencing of strain FW100M-2.</title>
        <authorList>
            <person name="Heo J."/>
            <person name="Kim S.-J."/>
            <person name="Kim J.-S."/>
            <person name="Hong S.-B."/>
            <person name="Kwon S.-W."/>
        </authorList>
    </citation>
    <scope>NUCLEOTIDE SEQUENCE [LARGE SCALE GENOMIC DNA]</scope>
    <source>
        <strain evidence="1 2">FW100M-2</strain>
    </source>
</reference>
<sequence>MASATGTRTASGYRLDLIIPVIEKDLKTLPHVVQAAKQNVRHTIGDVIIVAPDKPAIRSLCSRNGYRFVNENSVLPLRKQDIRYSSKHWERSGWMLQQLLKLSGDKLASTKHFLVIDADTVLLRPHTFIAGGQTTYYTRNWSQPEYYRTYQKLIGRKAAAPRSFVTHYMLFEKAKLRELKRHIEQRHGRIWYKAILASMNKKRQFAFSEYETYGNFVYSRYPQSVKLKAALNRALHSDASTLTKDRIQSLAAKYRSVSFHERKLYTKRLTAY</sequence>
<evidence type="ECO:0000313" key="2">
    <source>
        <dbReference type="Proteomes" id="UP000293568"/>
    </source>
</evidence>
<accession>A0A4P6EYD0</accession>
<keyword evidence="2" id="KW-1185">Reference proteome</keyword>
<protein>
    <recommendedName>
        <fullName evidence="3">Glycosyltransferase family 2 protein</fullName>
    </recommendedName>
</protein>
<dbReference type="Pfam" id="PF20102">
    <property type="entry name" value="DUF6492"/>
    <property type="match status" value="1"/>
</dbReference>
<name>A0A4P6EYD0_9BACL</name>
<proteinExistence type="predicted"/>
<evidence type="ECO:0008006" key="3">
    <source>
        <dbReference type="Google" id="ProtNLM"/>
    </source>
</evidence>
<gene>
    <name evidence="1" type="ORF">ET464_13500</name>
</gene>
<evidence type="ECO:0000313" key="1">
    <source>
        <dbReference type="EMBL" id="QAY67263.1"/>
    </source>
</evidence>
<dbReference type="Proteomes" id="UP000293568">
    <property type="component" value="Chromosome"/>
</dbReference>
<dbReference type="KEGG" id="pprt:ET464_13500"/>
<dbReference type="EMBL" id="CP035492">
    <property type="protein sequence ID" value="QAY67263.1"/>
    <property type="molecule type" value="Genomic_DNA"/>
</dbReference>
<dbReference type="RefSeq" id="WP_129441700.1">
    <property type="nucleotide sequence ID" value="NZ_CP035492.1"/>
</dbReference>
<dbReference type="InterPro" id="IPR045499">
    <property type="entry name" value="DUF6492"/>
</dbReference>
<dbReference type="OrthoDB" id="5323158at2"/>
<organism evidence="1 2">
    <name type="scientific">Paenibacillus protaetiae</name>
    <dbReference type="NCBI Taxonomy" id="2509456"/>
    <lineage>
        <taxon>Bacteria</taxon>
        <taxon>Bacillati</taxon>
        <taxon>Bacillota</taxon>
        <taxon>Bacilli</taxon>
        <taxon>Bacillales</taxon>
        <taxon>Paenibacillaceae</taxon>
        <taxon>Paenibacillus</taxon>
    </lineage>
</organism>
<dbReference type="AlphaFoldDB" id="A0A4P6EYD0"/>